<name>A0A6M3M2Q2_9ZZZZ</name>
<dbReference type="AlphaFoldDB" id="A0A6M3M2Q2"/>
<dbReference type="EMBL" id="MT143681">
    <property type="protein sequence ID" value="QJB00103.1"/>
    <property type="molecule type" value="Genomic_DNA"/>
</dbReference>
<keyword evidence="1" id="KW-1133">Transmembrane helix</keyword>
<gene>
    <name evidence="2" type="ORF">MM171A00692_0008</name>
</gene>
<reference evidence="2" key="1">
    <citation type="submission" date="2020-03" db="EMBL/GenBank/DDBJ databases">
        <title>The deep terrestrial virosphere.</title>
        <authorList>
            <person name="Holmfeldt K."/>
            <person name="Nilsson E."/>
            <person name="Simone D."/>
            <person name="Lopez-Fernandez M."/>
            <person name="Wu X."/>
            <person name="de Brujin I."/>
            <person name="Lundin D."/>
            <person name="Andersson A."/>
            <person name="Bertilsson S."/>
            <person name="Dopson M."/>
        </authorList>
    </citation>
    <scope>NUCLEOTIDE SEQUENCE</scope>
    <source>
        <strain evidence="2">MM171A00692</strain>
    </source>
</reference>
<evidence type="ECO:0000313" key="2">
    <source>
        <dbReference type="EMBL" id="QJB00103.1"/>
    </source>
</evidence>
<feature type="transmembrane region" description="Helical" evidence="1">
    <location>
        <begin position="54"/>
        <end position="72"/>
    </location>
</feature>
<feature type="transmembrane region" description="Helical" evidence="1">
    <location>
        <begin position="31"/>
        <end position="48"/>
    </location>
</feature>
<organism evidence="2">
    <name type="scientific">viral metagenome</name>
    <dbReference type="NCBI Taxonomy" id="1070528"/>
    <lineage>
        <taxon>unclassified sequences</taxon>
        <taxon>metagenomes</taxon>
        <taxon>organismal metagenomes</taxon>
    </lineage>
</organism>
<proteinExistence type="predicted"/>
<keyword evidence="1" id="KW-0472">Membrane</keyword>
<protein>
    <submittedName>
        <fullName evidence="2">Uncharacterized protein</fullName>
    </submittedName>
</protein>
<sequence>MSSFLEKLYQKLYTKIGGRPWTHMVQDEQKGAPLLFMLIFLGLGILVAKLAGKYWWQILVGFLLGILCGHFWW</sequence>
<keyword evidence="1" id="KW-0812">Transmembrane</keyword>
<accession>A0A6M3M2Q2</accession>
<evidence type="ECO:0000256" key="1">
    <source>
        <dbReference type="SAM" id="Phobius"/>
    </source>
</evidence>